<keyword evidence="11" id="KW-1185">Reference proteome</keyword>
<dbReference type="GO" id="GO:0006508">
    <property type="term" value="P:proteolysis"/>
    <property type="evidence" value="ECO:0007669"/>
    <property type="project" value="UniProtKB-KW"/>
</dbReference>
<dbReference type="SUPFAM" id="SSF54001">
    <property type="entry name" value="Cysteine proteinases"/>
    <property type="match status" value="1"/>
</dbReference>
<evidence type="ECO:0000256" key="8">
    <source>
        <dbReference type="SAM" id="MobiDB-lite"/>
    </source>
</evidence>
<evidence type="ECO:0000259" key="9">
    <source>
        <dbReference type="PROSITE" id="PS50235"/>
    </source>
</evidence>
<comment type="catalytic activity">
    <reaction evidence="1 7">
        <text>Thiol-dependent hydrolysis of ester, thioester, amide, peptide and isopeptide bonds formed by the C-terminal Gly of ubiquitin (a 76-residue protein attached to proteins as an intracellular targeting signal).</text>
        <dbReference type="EC" id="3.4.19.12"/>
    </reaction>
</comment>
<proteinExistence type="inferred from homology"/>
<dbReference type="InterPro" id="IPR038765">
    <property type="entry name" value="Papain-like_cys_pep_sf"/>
</dbReference>
<reference evidence="10" key="1">
    <citation type="journal article" date="2020" name="Nat. Commun.">
        <title>Large-scale genome sequencing of mycorrhizal fungi provides insights into the early evolution of symbiotic traits.</title>
        <authorList>
            <person name="Miyauchi S."/>
            <person name="Kiss E."/>
            <person name="Kuo A."/>
            <person name="Drula E."/>
            <person name="Kohler A."/>
            <person name="Sanchez-Garcia M."/>
            <person name="Morin E."/>
            <person name="Andreopoulos B."/>
            <person name="Barry K.W."/>
            <person name="Bonito G."/>
            <person name="Buee M."/>
            <person name="Carver A."/>
            <person name="Chen C."/>
            <person name="Cichocki N."/>
            <person name="Clum A."/>
            <person name="Culley D."/>
            <person name="Crous P.W."/>
            <person name="Fauchery L."/>
            <person name="Girlanda M."/>
            <person name="Hayes R.D."/>
            <person name="Keri Z."/>
            <person name="LaButti K."/>
            <person name="Lipzen A."/>
            <person name="Lombard V."/>
            <person name="Magnuson J."/>
            <person name="Maillard F."/>
            <person name="Murat C."/>
            <person name="Nolan M."/>
            <person name="Ohm R.A."/>
            <person name="Pangilinan J."/>
            <person name="Pereira M.F."/>
            <person name="Perotto S."/>
            <person name="Peter M."/>
            <person name="Pfister S."/>
            <person name="Riley R."/>
            <person name="Sitrit Y."/>
            <person name="Stielow J.B."/>
            <person name="Szollosi G."/>
            <person name="Zifcakova L."/>
            <person name="Stursova M."/>
            <person name="Spatafora J.W."/>
            <person name="Tedersoo L."/>
            <person name="Vaario L.M."/>
            <person name="Yamada A."/>
            <person name="Yan M."/>
            <person name="Wang P."/>
            <person name="Xu J."/>
            <person name="Bruns T."/>
            <person name="Baldrian P."/>
            <person name="Vilgalys R."/>
            <person name="Dunand C."/>
            <person name="Henrissat B."/>
            <person name="Grigoriev I.V."/>
            <person name="Hibbett D."/>
            <person name="Nagy L.G."/>
            <person name="Martin F.M."/>
        </authorList>
    </citation>
    <scope>NUCLEOTIDE SEQUENCE</scope>
    <source>
        <strain evidence="10">UH-Tt-Lm1</strain>
    </source>
</reference>
<dbReference type="InterPro" id="IPR050164">
    <property type="entry name" value="Peptidase_C19"/>
</dbReference>
<reference evidence="10" key="2">
    <citation type="submission" date="2020-11" db="EMBL/GenBank/DDBJ databases">
        <authorList>
            <consortium name="DOE Joint Genome Institute"/>
            <person name="Kuo A."/>
            <person name="Miyauchi S."/>
            <person name="Kiss E."/>
            <person name="Drula E."/>
            <person name="Kohler A."/>
            <person name="Sanchez-Garcia M."/>
            <person name="Andreopoulos B."/>
            <person name="Barry K.W."/>
            <person name="Bonito G."/>
            <person name="Buee M."/>
            <person name="Carver A."/>
            <person name="Chen C."/>
            <person name="Cichocki N."/>
            <person name="Clum A."/>
            <person name="Culley D."/>
            <person name="Crous P.W."/>
            <person name="Fauchery L."/>
            <person name="Girlanda M."/>
            <person name="Hayes R."/>
            <person name="Keri Z."/>
            <person name="Labutti K."/>
            <person name="Lipzen A."/>
            <person name="Lombard V."/>
            <person name="Magnuson J."/>
            <person name="Maillard F."/>
            <person name="Morin E."/>
            <person name="Murat C."/>
            <person name="Nolan M."/>
            <person name="Ohm R."/>
            <person name="Pangilinan J."/>
            <person name="Pereira M."/>
            <person name="Perotto S."/>
            <person name="Peter M."/>
            <person name="Riley R."/>
            <person name="Sitrit Y."/>
            <person name="Stielow B."/>
            <person name="Szollosi G."/>
            <person name="Zifcakova L."/>
            <person name="Stursova M."/>
            <person name="Spatafora J.W."/>
            <person name="Tedersoo L."/>
            <person name="Vaario L.-M."/>
            <person name="Yamada A."/>
            <person name="Yan M."/>
            <person name="Wang P."/>
            <person name="Xu J."/>
            <person name="Bruns T."/>
            <person name="Baldrian P."/>
            <person name="Vilgalys R."/>
            <person name="Henrissat B."/>
            <person name="Grigoriev I.V."/>
            <person name="Hibbett D."/>
            <person name="Nagy L.G."/>
            <person name="Martin F.M."/>
        </authorList>
    </citation>
    <scope>NUCLEOTIDE SEQUENCE</scope>
    <source>
        <strain evidence="10">UH-Tt-Lm1</strain>
    </source>
</reference>
<dbReference type="PROSITE" id="PS00972">
    <property type="entry name" value="USP_1"/>
    <property type="match status" value="1"/>
</dbReference>
<accession>A0A9P6H6G0</accession>
<sequence length="652" mass="71699">MLAAPLYPTSSFSPLKPGEETQLKPTKDLEAFNALLPPIEFIEGSSTGSIFDEANYTPINASPRSKNEKLPPQSPSPGKNVAVLSPSVKKTRTKGVGGSTDQKSLYTGPIDTTWPPKSRVGRGFNNTGNTCFLNSALQCLLHTAPLVRILSDHRKEICRVKNSFCMICALRQTMVDSQTKFTSTPPYLIITKLQLIAKHMRRGRQEDSHEFLRYAIDALQKSCLYGYPPKLDPKLAETTWVHQIFGGRLRSRVTCGECDYNSDTLDRILDLSIDIFGVNSVRDALRKFVAVDHLKGANKYKCEKCKKPVLAEKQFTIHEAPMVLTIHLKRFSPMGRKIGHPLRYDERLPLQPYMSEGTFGPSYSLFGVICHAGGGPNSGHYYAYVKDGQGGWHEMNDESVTPTNGPPLSLKNAYVLFYLRDKGQALESAISSAREPSKGGLVAGMKKRKLPHEADEDTGVRTSPVASRPATPAKFIGPLLPSPDIPSPSKKRKAGDSQDPQAEALRKKIEAVTERTKEVKEEQVKKAPAPASAFQSLSQYAEDDDDGDEGEAPSQEEIEKAKEKLPVPVVASAIPTSNFYGGGSGNATPFKNKSNFQQPGPLKRDRPEGAGVFRKKKSFASSPFDRLSGGNINNLQRAGVQQYGKKKRRPII</sequence>
<dbReference type="FunFam" id="3.90.70.10:FF:000119">
    <property type="entry name" value="Ubiquitin specific peptidase 36"/>
    <property type="match status" value="1"/>
</dbReference>
<gene>
    <name evidence="10" type="ORF">BJ322DRAFT_1112927</name>
</gene>
<evidence type="ECO:0000256" key="5">
    <source>
        <dbReference type="ARBA" id="ARBA00022801"/>
    </source>
</evidence>
<dbReference type="GO" id="GO:0005634">
    <property type="term" value="C:nucleus"/>
    <property type="evidence" value="ECO:0007669"/>
    <property type="project" value="TreeGrafter"/>
</dbReference>
<protein>
    <recommendedName>
        <fullName evidence="7">Ubiquitin carboxyl-terminal hydrolase</fullName>
        <ecNumber evidence="7">3.4.19.12</ecNumber>
    </recommendedName>
</protein>
<dbReference type="PROSITE" id="PS00973">
    <property type="entry name" value="USP_2"/>
    <property type="match status" value="1"/>
</dbReference>
<dbReference type="Pfam" id="PF00443">
    <property type="entry name" value="UCH"/>
    <property type="match status" value="1"/>
</dbReference>
<organism evidence="10 11">
    <name type="scientific">Thelephora terrestris</name>
    <dbReference type="NCBI Taxonomy" id="56493"/>
    <lineage>
        <taxon>Eukaryota</taxon>
        <taxon>Fungi</taxon>
        <taxon>Dikarya</taxon>
        <taxon>Basidiomycota</taxon>
        <taxon>Agaricomycotina</taxon>
        <taxon>Agaricomycetes</taxon>
        <taxon>Thelephorales</taxon>
        <taxon>Thelephoraceae</taxon>
        <taxon>Thelephora</taxon>
    </lineage>
</organism>
<keyword evidence="5 7" id="KW-0378">Hydrolase</keyword>
<feature type="compositionally biased region" description="Basic and acidic residues" evidence="8">
    <location>
        <begin position="504"/>
        <end position="525"/>
    </location>
</feature>
<dbReference type="InterPro" id="IPR028889">
    <property type="entry name" value="USP"/>
</dbReference>
<dbReference type="GO" id="GO:0016579">
    <property type="term" value="P:protein deubiquitination"/>
    <property type="evidence" value="ECO:0007669"/>
    <property type="project" value="InterPro"/>
</dbReference>
<feature type="region of interest" description="Disordered" evidence="8">
    <location>
        <begin position="53"/>
        <end position="112"/>
    </location>
</feature>
<feature type="compositionally biased region" description="Acidic residues" evidence="8">
    <location>
        <begin position="541"/>
        <end position="556"/>
    </location>
</feature>
<dbReference type="AlphaFoldDB" id="A0A9P6H6G0"/>
<dbReference type="Gene3D" id="3.90.70.10">
    <property type="entry name" value="Cysteine proteinases"/>
    <property type="match status" value="1"/>
</dbReference>
<dbReference type="InterPro" id="IPR018200">
    <property type="entry name" value="USP_CS"/>
</dbReference>
<comment type="caution">
    <text evidence="10">The sequence shown here is derived from an EMBL/GenBank/DDBJ whole genome shotgun (WGS) entry which is preliminary data.</text>
</comment>
<evidence type="ECO:0000256" key="2">
    <source>
        <dbReference type="ARBA" id="ARBA00009085"/>
    </source>
</evidence>
<dbReference type="PANTHER" id="PTHR24006:SF758">
    <property type="entry name" value="UBIQUITIN CARBOXYL-TERMINAL HYDROLASE 36"/>
    <property type="match status" value="1"/>
</dbReference>
<name>A0A9P6H6G0_9AGAM</name>
<dbReference type="CDD" id="cd02661">
    <property type="entry name" value="Peptidase_C19E"/>
    <property type="match status" value="1"/>
</dbReference>
<evidence type="ECO:0000256" key="7">
    <source>
        <dbReference type="RuleBase" id="RU366025"/>
    </source>
</evidence>
<feature type="domain" description="USP" evidence="9">
    <location>
        <begin position="122"/>
        <end position="421"/>
    </location>
</feature>
<dbReference type="EC" id="3.4.19.12" evidence="7"/>
<dbReference type="Proteomes" id="UP000736335">
    <property type="component" value="Unassembled WGS sequence"/>
</dbReference>
<dbReference type="EMBL" id="WIUZ02000017">
    <property type="protein sequence ID" value="KAF9780262.1"/>
    <property type="molecule type" value="Genomic_DNA"/>
</dbReference>
<dbReference type="GO" id="GO:0004843">
    <property type="term" value="F:cysteine-type deubiquitinase activity"/>
    <property type="evidence" value="ECO:0007669"/>
    <property type="project" value="UniProtKB-UniRule"/>
</dbReference>
<feature type="region of interest" description="Disordered" evidence="8">
    <location>
        <begin position="429"/>
        <end position="652"/>
    </location>
</feature>
<feature type="compositionally biased region" description="Polar residues" evidence="8">
    <location>
        <begin position="586"/>
        <end position="598"/>
    </location>
</feature>
<keyword evidence="3 7" id="KW-0645">Protease</keyword>
<feature type="region of interest" description="Disordered" evidence="8">
    <location>
        <begin position="1"/>
        <end position="21"/>
    </location>
</feature>
<dbReference type="PANTHER" id="PTHR24006">
    <property type="entry name" value="UBIQUITIN CARBOXYL-TERMINAL HYDROLASE"/>
    <property type="match status" value="1"/>
</dbReference>
<keyword evidence="6 7" id="KW-0788">Thiol protease</keyword>
<dbReference type="PROSITE" id="PS50235">
    <property type="entry name" value="USP_3"/>
    <property type="match status" value="1"/>
</dbReference>
<evidence type="ECO:0000256" key="4">
    <source>
        <dbReference type="ARBA" id="ARBA00022786"/>
    </source>
</evidence>
<keyword evidence="4 7" id="KW-0833">Ubl conjugation pathway</keyword>
<evidence type="ECO:0000256" key="1">
    <source>
        <dbReference type="ARBA" id="ARBA00000707"/>
    </source>
</evidence>
<evidence type="ECO:0000256" key="3">
    <source>
        <dbReference type="ARBA" id="ARBA00022670"/>
    </source>
</evidence>
<evidence type="ECO:0000256" key="6">
    <source>
        <dbReference type="ARBA" id="ARBA00022807"/>
    </source>
</evidence>
<evidence type="ECO:0000313" key="11">
    <source>
        <dbReference type="Proteomes" id="UP000736335"/>
    </source>
</evidence>
<evidence type="ECO:0000313" key="10">
    <source>
        <dbReference type="EMBL" id="KAF9780262.1"/>
    </source>
</evidence>
<comment type="similarity">
    <text evidence="2 7">Belongs to the peptidase C19 family.</text>
</comment>
<dbReference type="GO" id="GO:0005829">
    <property type="term" value="C:cytosol"/>
    <property type="evidence" value="ECO:0007669"/>
    <property type="project" value="TreeGrafter"/>
</dbReference>
<dbReference type="InterPro" id="IPR001394">
    <property type="entry name" value="Peptidase_C19_UCH"/>
</dbReference>
<dbReference type="OrthoDB" id="420187at2759"/>